<gene>
    <name evidence="1" type="ORF">CCMSSC00406_0000740</name>
</gene>
<organism evidence="1 2">
    <name type="scientific">Pleurotus cornucopiae</name>
    <name type="common">Cornucopia mushroom</name>
    <dbReference type="NCBI Taxonomy" id="5321"/>
    <lineage>
        <taxon>Eukaryota</taxon>
        <taxon>Fungi</taxon>
        <taxon>Dikarya</taxon>
        <taxon>Basidiomycota</taxon>
        <taxon>Agaricomycotina</taxon>
        <taxon>Agaricomycetes</taxon>
        <taxon>Agaricomycetidae</taxon>
        <taxon>Agaricales</taxon>
        <taxon>Pleurotineae</taxon>
        <taxon>Pleurotaceae</taxon>
        <taxon>Pleurotus</taxon>
    </lineage>
</organism>
<protein>
    <submittedName>
        <fullName evidence="1">Uncharacterized protein</fullName>
    </submittedName>
</protein>
<comment type="caution">
    <text evidence="1">The sequence shown here is derived from an EMBL/GenBank/DDBJ whole genome shotgun (WGS) entry which is preliminary data.</text>
</comment>
<sequence length="1186" mass="130462">MAENGVSPNVMFAEEKTGWTGYVEWEKYPEKKLLAQNILASHKFSPIPEFQFVPLPDTNPVLIGHRWKEYHEALGLKSIVDFSWKTVLKEKPDLIHLLDFPYNGETRRDQLLTEKLTPNKYHFIRNHGGVPDIDKDVYELEITGLVNRPIKISLKDLQDINKFPQEEVTVTIQCSGTRRIEQIREYPGDGDELINAPWGEGAIGTAVYRGVSLKKVLKIACGGVKPECKHLEFFGADTYFKKGQVYNYAVSVPWRKVRQSDEVILAWKMNGVDLPKIHGYPLRVVVTGYIGARSCKWLTRVNARSDESDGPVQSKEYLYYSQQIGKQNARYSNGFSIQQMPVSSAIISPVDKQVIIHDGFITLRGWSYSGGGNWVERVEVSPDGGHVWYAVPQENMTEKHYHAWRLWTIDLPVEPEGWLEFCVRTWDSSNNTEPTFVRSAWNWDLHVTSSCHRIKIYSVNRSRPATAQRLKEIEDRGEEFAPLSKPLEWSLEGEEERFRISQRFPHAGTELVGIYSRSSSGCAQSPSSPNPHMYSMSSINVTELSVPSKAVTVNSQPQAKMSMVWGYAVALLPPVKSIPRCTTNVNLAVAFQKLVDDLNIVYNVSSAKRPALLVIAHTPGSHLTLRMKSVFALAILAATLAAAKPANDWSKPCFDGECAYDLPGTKETGSATLKLSGAAKAITDITPAAGWIVLDCDPHALSQEIRLVCKGDDEASCGHLFEHGPEHKVVRLPESCGAGPFGRIVSAAVAEDQNVPGHVQLVRRDGVEPQVHVLQVDDRWDLADVSKTGDINFTFLGSSITGPVGKMNHEEFNARDVHLSVRSPDGWSAFFTKAIAALKSAAKEIKDGIADKTKVEIELEQIKLVYDSKGEKKHDILPKKEIDCGWGKASVAADITASYQIHAHVGAAITGSLIPPKVNEIATLAGFSGDTKVHLHIKAEAEAQKTVPWPILPPVNPTPLQIPGVISVGPHIQVDASADVAIKLSGDIDIGADFVIKDVEFWYPEKVEKEVHEVTEKPSPWKLNADATAKGSITASVHIIPKISLGIEGLSGNAKANAFVSVDGYVTAEIKGEGHASATKRSHSRDLALRDADTAGAGYSGSIDVKAGVKIKGGIDGKILDLIEKTHSIDIWSTEWPIYKKSWSGGKEKREFSEISSSALVSRTIDSAHAAAGCPALKPSLFTIKK</sequence>
<proteinExistence type="predicted"/>
<evidence type="ECO:0000313" key="1">
    <source>
        <dbReference type="EMBL" id="KAG9227614.1"/>
    </source>
</evidence>
<name>A0ACB7JBZ3_PLECO</name>
<reference evidence="1 2" key="1">
    <citation type="journal article" date="2021" name="Appl. Environ. Microbiol.">
        <title>Genetic linkage and physical mapping for an oyster mushroom Pleurotus cornucopiae and QTL analysis for the trait cap color.</title>
        <authorList>
            <person name="Zhang Y."/>
            <person name="Gao W."/>
            <person name="Sonnenberg A."/>
            <person name="Chen Q."/>
            <person name="Zhang J."/>
            <person name="Huang C."/>
        </authorList>
    </citation>
    <scope>NUCLEOTIDE SEQUENCE [LARGE SCALE GENOMIC DNA]</scope>
    <source>
        <strain evidence="1">CCMSSC00406</strain>
    </source>
</reference>
<keyword evidence="2" id="KW-1185">Reference proteome</keyword>
<accession>A0ACB7JBZ3</accession>
<dbReference type="Proteomes" id="UP000824881">
    <property type="component" value="Unassembled WGS sequence"/>
</dbReference>
<dbReference type="EMBL" id="WQMT02000001">
    <property type="protein sequence ID" value="KAG9227614.1"/>
    <property type="molecule type" value="Genomic_DNA"/>
</dbReference>
<evidence type="ECO:0000313" key="2">
    <source>
        <dbReference type="Proteomes" id="UP000824881"/>
    </source>
</evidence>